<dbReference type="InterPro" id="IPR036396">
    <property type="entry name" value="Cyt_P450_sf"/>
</dbReference>
<sequence length="512" mass="56024">MPQAAPSCCRRSQHWRPPSVCQSAALTHRESSFNHPTPSGPASLRPPLGSAQELSRRPKVYEHGLACQSSITAAAQSLPPGDLAEPTTADMAVPSHVSRLQKYGPIYKRGTPGMEVVVVAEPDSVQALLTADYASLANDWGEGVSTLLGPGAIANRQGDAHRASKRTLTKGFSKEATLAYLPGVVKLAASFLSRWSSQGSVPLLGEMKCLTFDISCSLIMGFDVEEKERRKLREDFTTLTFGLSAIPFNRSNPVAAAGLDARARLLEHIQPRLSSLPHGNNGSSKPSAKMTPIQRLNAVAEAEGEEMPMEELLDQSINLLMASTETTAFSMCNMMMELESRPHIAQKLADEQRALMDRHGTDISEAVLEDMHYGEAVACEVLRVHSPVPFVFRRALIDLEVGGYTIPKGWILQLSLHQQQLDSNMAPDQPGFYPERWLDASGDLIEQPRNFMPFGGGPRLCLGRMLAKMEMKVMMALFVRGYTCKQPSQQQALTANVAARDDVIQMSFTPRQ</sequence>
<keyword evidence="4" id="KW-0503">Monooxygenase</keyword>
<dbReference type="GO" id="GO:0005506">
    <property type="term" value="F:iron ion binding"/>
    <property type="evidence" value="ECO:0007669"/>
    <property type="project" value="InterPro"/>
</dbReference>
<dbReference type="InterPro" id="IPR017972">
    <property type="entry name" value="Cyt_P450_CS"/>
</dbReference>
<keyword evidence="4" id="KW-0560">Oxidoreductase</keyword>
<dbReference type="PROSITE" id="PS00086">
    <property type="entry name" value="CYTOCHROME_P450"/>
    <property type="match status" value="1"/>
</dbReference>
<name>A0AAW1QA02_9CHLO</name>
<dbReference type="PRINTS" id="PR00385">
    <property type="entry name" value="P450"/>
</dbReference>
<evidence type="ECO:0000256" key="2">
    <source>
        <dbReference type="ARBA" id="ARBA00023004"/>
    </source>
</evidence>
<dbReference type="PANTHER" id="PTHR24286:SF380">
    <property type="entry name" value="PH DOMAIN-CONTAINING PROTEIN"/>
    <property type="match status" value="1"/>
</dbReference>
<dbReference type="GO" id="GO:0016125">
    <property type="term" value="P:sterol metabolic process"/>
    <property type="evidence" value="ECO:0007669"/>
    <property type="project" value="TreeGrafter"/>
</dbReference>
<comment type="similarity">
    <text evidence="4">Belongs to the cytochrome P450 family.</text>
</comment>
<dbReference type="PRINTS" id="PR00463">
    <property type="entry name" value="EP450I"/>
</dbReference>
<feature type="binding site" description="axial binding residue" evidence="3">
    <location>
        <position position="461"/>
    </location>
    <ligand>
        <name>heme</name>
        <dbReference type="ChEBI" id="CHEBI:30413"/>
    </ligand>
    <ligandPart>
        <name>Fe</name>
        <dbReference type="ChEBI" id="CHEBI:18248"/>
    </ligandPart>
</feature>
<reference evidence="6 7" key="1">
    <citation type="journal article" date="2024" name="Nat. Commun.">
        <title>Phylogenomics reveals the evolutionary origins of lichenization in chlorophyte algae.</title>
        <authorList>
            <person name="Puginier C."/>
            <person name="Libourel C."/>
            <person name="Otte J."/>
            <person name="Skaloud P."/>
            <person name="Haon M."/>
            <person name="Grisel S."/>
            <person name="Petersen M."/>
            <person name="Berrin J.G."/>
            <person name="Delaux P.M."/>
            <person name="Dal Grande F."/>
            <person name="Keller J."/>
        </authorList>
    </citation>
    <scope>NUCLEOTIDE SEQUENCE [LARGE SCALE GENOMIC DNA]</scope>
    <source>
        <strain evidence="6 7">SAG 2145</strain>
    </source>
</reference>
<evidence type="ECO:0000256" key="5">
    <source>
        <dbReference type="SAM" id="MobiDB-lite"/>
    </source>
</evidence>
<keyword evidence="3 4" id="KW-0349">Heme</keyword>
<comment type="cofactor">
    <cofactor evidence="3">
        <name>heme</name>
        <dbReference type="ChEBI" id="CHEBI:30413"/>
    </cofactor>
</comment>
<proteinExistence type="inferred from homology"/>
<dbReference type="SUPFAM" id="SSF48264">
    <property type="entry name" value="Cytochrome P450"/>
    <property type="match status" value="1"/>
</dbReference>
<keyword evidence="1 3" id="KW-0479">Metal-binding</keyword>
<dbReference type="GO" id="GO:0016705">
    <property type="term" value="F:oxidoreductase activity, acting on paired donors, with incorporation or reduction of molecular oxygen"/>
    <property type="evidence" value="ECO:0007669"/>
    <property type="project" value="InterPro"/>
</dbReference>
<comment type="caution">
    <text evidence="6">The sequence shown here is derived from an EMBL/GenBank/DDBJ whole genome shotgun (WGS) entry which is preliminary data.</text>
</comment>
<dbReference type="GO" id="GO:0020037">
    <property type="term" value="F:heme binding"/>
    <property type="evidence" value="ECO:0007669"/>
    <property type="project" value="InterPro"/>
</dbReference>
<evidence type="ECO:0000313" key="7">
    <source>
        <dbReference type="Proteomes" id="UP001438707"/>
    </source>
</evidence>
<dbReference type="EMBL" id="JALJOS010000049">
    <property type="protein sequence ID" value="KAK9819198.1"/>
    <property type="molecule type" value="Genomic_DNA"/>
</dbReference>
<evidence type="ECO:0000256" key="4">
    <source>
        <dbReference type="RuleBase" id="RU000461"/>
    </source>
</evidence>
<evidence type="ECO:0008006" key="8">
    <source>
        <dbReference type="Google" id="ProtNLM"/>
    </source>
</evidence>
<evidence type="ECO:0000313" key="6">
    <source>
        <dbReference type="EMBL" id="KAK9819198.1"/>
    </source>
</evidence>
<evidence type="ECO:0000256" key="1">
    <source>
        <dbReference type="ARBA" id="ARBA00022723"/>
    </source>
</evidence>
<dbReference type="Pfam" id="PF00067">
    <property type="entry name" value="p450"/>
    <property type="match status" value="1"/>
</dbReference>
<protein>
    <recommendedName>
        <fullName evidence="8">Cytochrome P450</fullName>
    </recommendedName>
</protein>
<keyword evidence="2 3" id="KW-0408">Iron</keyword>
<dbReference type="GO" id="GO:0004497">
    <property type="term" value="F:monooxygenase activity"/>
    <property type="evidence" value="ECO:0007669"/>
    <property type="project" value="UniProtKB-KW"/>
</dbReference>
<accession>A0AAW1QA02</accession>
<organism evidence="6 7">
    <name type="scientific">Apatococcus lobatus</name>
    <dbReference type="NCBI Taxonomy" id="904363"/>
    <lineage>
        <taxon>Eukaryota</taxon>
        <taxon>Viridiplantae</taxon>
        <taxon>Chlorophyta</taxon>
        <taxon>core chlorophytes</taxon>
        <taxon>Trebouxiophyceae</taxon>
        <taxon>Chlorellales</taxon>
        <taxon>Chlorellaceae</taxon>
        <taxon>Apatococcus</taxon>
    </lineage>
</organism>
<gene>
    <name evidence="6" type="ORF">WJX74_002010</name>
</gene>
<evidence type="ECO:0000256" key="3">
    <source>
        <dbReference type="PIRSR" id="PIRSR602401-1"/>
    </source>
</evidence>
<dbReference type="InterPro" id="IPR001128">
    <property type="entry name" value="Cyt_P450"/>
</dbReference>
<dbReference type="Gene3D" id="1.10.630.10">
    <property type="entry name" value="Cytochrome P450"/>
    <property type="match status" value="1"/>
</dbReference>
<feature type="region of interest" description="Disordered" evidence="5">
    <location>
        <begin position="29"/>
        <end position="50"/>
    </location>
</feature>
<dbReference type="Proteomes" id="UP001438707">
    <property type="component" value="Unassembled WGS sequence"/>
</dbReference>
<keyword evidence="7" id="KW-1185">Reference proteome</keyword>
<dbReference type="InterPro" id="IPR002401">
    <property type="entry name" value="Cyt_P450_E_grp-I"/>
</dbReference>
<dbReference type="AlphaFoldDB" id="A0AAW1QA02"/>
<dbReference type="PANTHER" id="PTHR24286">
    <property type="entry name" value="CYTOCHROME P450 26"/>
    <property type="match status" value="1"/>
</dbReference>